<dbReference type="OrthoDB" id="204947at2157"/>
<dbReference type="InterPro" id="IPR046499">
    <property type="entry name" value="DUF6677"/>
</dbReference>
<proteinExistence type="predicted"/>
<keyword evidence="1" id="KW-0472">Membrane</keyword>
<dbReference type="InterPro" id="IPR055997">
    <property type="entry name" value="DUF7575"/>
</dbReference>
<comment type="caution">
    <text evidence="4">The sequence shown here is derived from an EMBL/GenBank/DDBJ whole genome shotgun (WGS) entry which is preliminary data.</text>
</comment>
<sequence length="169" mass="17808">MRTQLRPVLAAVLAMLFPGLGHLLLRRWGRALLWHLTIVGGGVALFYLYDVTVDTTLSDPGAAATALPTDVALPLAILYGLSAIDAYLVGRADIAERERADAAAEAVRRRAASGDTDAGTASSVPVAALSGADGESLTVECPTCGKDTDADLDFCHWCTEPLPWADDEE</sequence>
<dbReference type="Proteomes" id="UP000011575">
    <property type="component" value="Unassembled WGS sequence"/>
</dbReference>
<evidence type="ECO:0000256" key="1">
    <source>
        <dbReference type="SAM" id="Phobius"/>
    </source>
</evidence>
<feature type="transmembrane region" description="Helical" evidence="1">
    <location>
        <begin position="32"/>
        <end position="51"/>
    </location>
</feature>
<feature type="transmembrane region" description="Helical" evidence="1">
    <location>
        <begin position="71"/>
        <end position="89"/>
    </location>
</feature>
<gene>
    <name evidence="4" type="ORF">C461_01631</name>
</gene>
<evidence type="ECO:0008006" key="6">
    <source>
        <dbReference type="Google" id="ProtNLM"/>
    </source>
</evidence>
<dbReference type="RefSeq" id="WP_007998066.1">
    <property type="nucleotide sequence ID" value="NZ_AOJI01000012.1"/>
</dbReference>
<evidence type="ECO:0000313" key="4">
    <source>
        <dbReference type="EMBL" id="EMA69819.1"/>
    </source>
</evidence>
<dbReference type="STRING" id="1230454.C461_01631"/>
<keyword evidence="1" id="KW-0812">Transmembrane</keyword>
<feature type="domain" description="DUF6677" evidence="2">
    <location>
        <begin position="9"/>
        <end position="47"/>
    </location>
</feature>
<reference evidence="4 5" key="1">
    <citation type="journal article" date="2014" name="PLoS Genet.">
        <title>Phylogenetically driven sequencing of extremely halophilic archaea reveals strategies for static and dynamic osmo-response.</title>
        <authorList>
            <person name="Becker E.A."/>
            <person name="Seitzer P.M."/>
            <person name="Tritt A."/>
            <person name="Larsen D."/>
            <person name="Krusor M."/>
            <person name="Yao A.I."/>
            <person name="Wu D."/>
            <person name="Madern D."/>
            <person name="Eisen J.A."/>
            <person name="Darling A.E."/>
            <person name="Facciotti M.T."/>
        </authorList>
    </citation>
    <scope>NUCLEOTIDE SEQUENCE [LARGE SCALE GENOMIC DNA]</scope>
    <source>
        <strain evidence="4 5">JCM 13560</strain>
    </source>
</reference>
<keyword evidence="5" id="KW-1185">Reference proteome</keyword>
<protein>
    <recommendedName>
        <fullName evidence="6">Zinc ribbon domain-containing protein</fullName>
    </recommendedName>
</protein>
<dbReference type="PATRIC" id="fig|1230454.4.peg.337"/>
<evidence type="ECO:0000259" key="2">
    <source>
        <dbReference type="Pfam" id="PF20382"/>
    </source>
</evidence>
<dbReference type="Pfam" id="PF20382">
    <property type="entry name" value="DUF6677"/>
    <property type="match status" value="1"/>
</dbReference>
<dbReference type="AlphaFoldDB" id="M0PJM1"/>
<feature type="transmembrane region" description="Helical" evidence="1">
    <location>
        <begin position="6"/>
        <end position="25"/>
    </location>
</feature>
<feature type="domain" description="DUF7575" evidence="3">
    <location>
        <begin position="138"/>
        <end position="163"/>
    </location>
</feature>
<name>M0PJM1_9EURY</name>
<keyword evidence="1" id="KW-1133">Transmembrane helix</keyword>
<organism evidence="4 5">
    <name type="scientific">Halorubrum aidingense JCM 13560</name>
    <dbReference type="NCBI Taxonomy" id="1230454"/>
    <lineage>
        <taxon>Archaea</taxon>
        <taxon>Methanobacteriati</taxon>
        <taxon>Methanobacteriota</taxon>
        <taxon>Stenosarchaea group</taxon>
        <taxon>Halobacteria</taxon>
        <taxon>Halobacteriales</taxon>
        <taxon>Haloferacaceae</taxon>
        <taxon>Halorubrum</taxon>
    </lineage>
</organism>
<dbReference type="Pfam" id="PF24460">
    <property type="entry name" value="DUF7575"/>
    <property type="match status" value="1"/>
</dbReference>
<accession>M0PJM1</accession>
<dbReference type="EMBL" id="AOJI01000012">
    <property type="protein sequence ID" value="EMA69819.1"/>
    <property type="molecule type" value="Genomic_DNA"/>
</dbReference>
<evidence type="ECO:0000259" key="3">
    <source>
        <dbReference type="Pfam" id="PF24460"/>
    </source>
</evidence>
<evidence type="ECO:0000313" key="5">
    <source>
        <dbReference type="Proteomes" id="UP000011575"/>
    </source>
</evidence>